<feature type="region of interest" description="Disordered" evidence="1">
    <location>
        <begin position="89"/>
        <end position="112"/>
    </location>
</feature>
<gene>
    <name evidence="2" type="ORF">H4Q32_007009</name>
</gene>
<feature type="compositionally biased region" description="Basic and acidic residues" evidence="1">
    <location>
        <begin position="97"/>
        <end position="108"/>
    </location>
</feature>
<dbReference type="Proteomes" id="UP000830375">
    <property type="component" value="Unassembled WGS sequence"/>
</dbReference>
<dbReference type="EMBL" id="JACTAM010000008">
    <property type="protein sequence ID" value="KAI2661424.1"/>
    <property type="molecule type" value="Genomic_DNA"/>
</dbReference>
<organism evidence="2 3">
    <name type="scientific">Labeo rohita</name>
    <name type="common">Indian major carp</name>
    <name type="synonym">Cyprinus rohita</name>
    <dbReference type="NCBI Taxonomy" id="84645"/>
    <lineage>
        <taxon>Eukaryota</taxon>
        <taxon>Metazoa</taxon>
        <taxon>Chordata</taxon>
        <taxon>Craniata</taxon>
        <taxon>Vertebrata</taxon>
        <taxon>Euteleostomi</taxon>
        <taxon>Actinopterygii</taxon>
        <taxon>Neopterygii</taxon>
        <taxon>Teleostei</taxon>
        <taxon>Ostariophysi</taxon>
        <taxon>Cypriniformes</taxon>
        <taxon>Cyprinidae</taxon>
        <taxon>Labeoninae</taxon>
        <taxon>Labeonini</taxon>
        <taxon>Labeo</taxon>
    </lineage>
</organism>
<accession>A0ABQ8MFB0</accession>
<evidence type="ECO:0000256" key="1">
    <source>
        <dbReference type="SAM" id="MobiDB-lite"/>
    </source>
</evidence>
<reference evidence="2 3" key="1">
    <citation type="submission" date="2022-01" db="EMBL/GenBank/DDBJ databases">
        <title>A high-quality chromosome-level genome assembly of rohu carp, Labeo rohita.</title>
        <authorList>
            <person name="Arick M.A. II"/>
            <person name="Hsu C.-Y."/>
            <person name="Magbanua Z."/>
            <person name="Pechanova O."/>
            <person name="Grover C."/>
            <person name="Miller E."/>
            <person name="Thrash A."/>
            <person name="Ezzel L."/>
            <person name="Alam S."/>
            <person name="Benzie J."/>
            <person name="Hamilton M."/>
            <person name="Karsi A."/>
            <person name="Lawrence M.L."/>
            <person name="Peterson D.G."/>
        </authorList>
    </citation>
    <scope>NUCLEOTIDE SEQUENCE [LARGE SCALE GENOMIC DNA]</scope>
    <source>
        <strain evidence="3">BAU-BD-2019</strain>
        <tissue evidence="2">Blood</tissue>
    </source>
</reference>
<protein>
    <submittedName>
        <fullName evidence="2">Uncharacterized protein</fullName>
    </submittedName>
</protein>
<evidence type="ECO:0000313" key="3">
    <source>
        <dbReference type="Proteomes" id="UP000830375"/>
    </source>
</evidence>
<comment type="caution">
    <text evidence="2">The sequence shown here is derived from an EMBL/GenBank/DDBJ whole genome shotgun (WGS) entry which is preliminary data.</text>
</comment>
<sequence length="237" mass="25669">MTAFEASTLRLVGRPDRAFGHLPVIEVSATQVLWGPMQKKNQAKVSSNVVAPHVLPVFADASSSLQSRDVLAPVVQLLRNLGSSHDGTSLGGLDFESGDRVTPRERGYRRNTPTQMESGFYRQYFVMPKKDGGLHSILDLRCLNLALRVSKFKILTVKSVLSVGQEPEHFTSFSSALQNYGDAQMLSRSKPVDETPFPSGGSSAGGVLFSQDSQNGGLSIKDARSMELGQRCIVVGT</sequence>
<evidence type="ECO:0000313" key="2">
    <source>
        <dbReference type="EMBL" id="KAI2661424.1"/>
    </source>
</evidence>
<name>A0ABQ8MFB0_LABRO</name>
<keyword evidence="3" id="KW-1185">Reference proteome</keyword>
<proteinExistence type="predicted"/>